<feature type="non-terminal residue" evidence="1">
    <location>
        <position position="88"/>
    </location>
</feature>
<evidence type="ECO:0000313" key="1">
    <source>
        <dbReference type="EMBL" id="CEK58154.1"/>
    </source>
</evidence>
<organism evidence="1">
    <name type="scientific">Arion vulgaris</name>
    <dbReference type="NCBI Taxonomy" id="1028688"/>
    <lineage>
        <taxon>Eukaryota</taxon>
        <taxon>Metazoa</taxon>
        <taxon>Spiralia</taxon>
        <taxon>Lophotrochozoa</taxon>
        <taxon>Mollusca</taxon>
        <taxon>Gastropoda</taxon>
        <taxon>Heterobranchia</taxon>
        <taxon>Euthyneura</taxon>
        <taxon>Panpulmonata</taxon>
        <taxon>Eupulmonata</taxon>
        <taxon>Stylommatophora</taxon>
        <taxon>Helicina</taxon>
        <taxon>Arionoidea</taxon>
        <taxon>Arionidae</taxon>
        <taxon>Arion</taxon>
    </lineage>
</organism>
<sequence>DGGDTHTKMAQKVFESDFLLPSDISDAAQDVISRVLTKSPHKRLQEVNSLQDLDFFQDIFFGDLIEEKLNPVDVVPEDFFPMSGLSWA</sequence>
<name>A0A0B6YPG4_9EUPU</name>
<dbReference type="InterPro" id="IPR011009">
    <property type="entry name" value="Kinase-like_dom_sf"/>
</dbReference>
<evidence type="ECO:0008006" key="2">
    <source>
        <dbReference type="Google" id="ProtNLM"/>
    </source>
</evidence>
<dbReference type="Gene3D" id="1.10.510.10">
    <property type="entry name" value="Transferase(Phosphotransferase) domain 1"/>
    <property type="match status" value="1"/>
</dbReference>
<dbReference type="SUPFAM" id="SSF56112">
    <property type="entry name" value="Protein kinase-like (PK-like)"/>
    <property type="match status" value="1"/>
</dbReference>
<feature type="non-terminal residue" evidence="1">
    <location>
        <position position="1"/>
    </location>
</feature>
<gene>
    <name evidence="1" type="primary">ORF32170</name>
</gene>
<proteinExistence type="predicted"/>
<reference evidence="1" key="1">
    <citation type="submission" date="2014-12" db="EMBL/GenBank/DDBJ databases">
        <title>Insight into the proteome of Arion vulgaris.</title>
        <authorList>
            <person name="Aradska J."/>
            <person name="Bulat T."/>
            <person name="Smidak R."/>
            <person name="Sarate P."/>
            <person name="Gangsoo J."/>
            <person name="Sialana F."/>
            <person name="Bilban M."/>
            <person name="Lubec G."/>
        </authorList>
    </citation>
    <scope>NUCLEOTIDE SEQUENCE</scope>
    <source>
        <tissue evidence="1">Skin</tissue>
    </source>
</reference>
<protein>
    <recommendedName>
        <fullName evidence="2">AGC-kinase C-terminal domain-containing protein</fullName>
    </recommendedName>
</protein>
<dbReference type="EMBL" id="HACG01011289">
    <property type="protein sequence ID" value="CEK58154.1"/>
    <property type="molecule type" value="Transcribed_RNA"/>
</dbReference>
<dbReference type="AlphaFoldDB" id="A0A0B6YPG4"/>
<accession>A0A0B6YPG4</accession>